<evidence type="ECO:0008006" key="4">
    <source>
        <dbReference type="Google" id="ProtNLM"/>
    </source>
</evidence>
<dbReference type="SUPFAM" id="SSF50199">
    <property type="entry name" value="Staphylococcal nuclease"/>
    <property type="match status" value="1"/>
</dbReference>
<evidence type="ECO:0000313" key="3">
    <source>
        <dbReference type="Proteomes" id="UP001595377"/>
    </source>
</evidence>
<gene>
    <name evidence="2" type="ORF">ACFOHH_03775</name>
</gene>
<dbReference type="InterPro" id="IPR035437">
    <property type="entry name" value="SNase_OB-fold_sf"/>
</dbReference>
<keyword evidence="3" id="KW-1185">Reference proteome</keyword>
<evidence type="ECO:0000256" key="1">
    <source>
        <dbReference type="SAM" id="SignalP"/>
    </source>
</evidence>
<dbReference type="EMBL" id="JBHRSP010000005">
    <property type="protein sequence ID" value="MFC3072217.1"/>
    <property type="molecule type" value="Genomic_DNA"/>
</dbReference>
<dbReference type="Proteomes" id="UP001595377">
    <property type="component" value="Unassembled WGS sequence"/>
</dbReference>
<name>A0ABV7DD53_9HYPH</name>
<dbReference type="InterPro" id="IPR006311">
    <property type="entry name" value="TAT_signal"/>
</dbReference>
<sequence>MAGPRKKGAGRRCAIVAAAALAVLLAAAGAMADGLPPGLVSDAPIWTEKPVRIDRKKQTYERIAVERRIMPARIRITPRVAVFDSSSFREGGHLYVLTGAVAVDPRRLCRGAGGRIAACGQQARLYLKRLITNRTLACAEDYRTGALSFVTCSLQDRDIAETLVGKGAAWAATAALRAKQDEAMRRGDGIWTDTECRAAGRCPPERRRRALR</sequence>
<dbReference type="RefSeq" id="WP_257314933.1">
    <property type="nucleotide sequence ID" value="NZ_JANFDG010000008.1"/>
</dbReference>
<evidence type="ECO:0000313" key="2">
    <source>
        <dbReference type="EMBL" id="MFC3072217.1"/>
    </source>
</evidence>
<feature type="signal peptide" evidence="1">
    <location>
        <begin position="1"/>
        <end position="32"/>
    </location>
</feature>
<accession>A0ABV7DD53</accession>
<keyword evidence="1" id="KW-0732">Signal</keyword>
<comment type="caution">
    <text evidence="2">The sequence shown here is derived from an EMBL/GenBank/DDBJ whole genome shotgun (WGS) entry which is preliminary data.</text>
</comment>
<organism evidence="2 3">
    <name type="scientific">Shinella pollutisoli</name>
    <dbReference type="NCBI Taxonomy" id="2250594"/>
    <lineage>
        <taxon>Bacteria</taxon>
        <taxon>Pseudomonadati</taxon>
        <taxon>Pseudomonadota</taxon>
        <taxon>Alphaproteobacteria</taxon>
        <taxon>Hyphomicrobiales</taxon>
        <taxon>Rhizobiaceae</taxon>
        <taxon>Shinella</taxon>
    </lineage>
</organism>
<proteinExistence type="predicted"/>
<dbReference type="PROSITE" id="PS51318">
    <property type="entry name" value="TAT"/>
    <property type="match status" value="1"/>
</dbReference>
<feature type="chain" id="PRO_5046162629" description="Endonuclease YncB, thermonuclease family" evidence="1">
    <location>
        <begin position="33"/>
        <end position="212"/>
    </location>
</feature>
<reference evidence="3" key="1">
    <citation type="journal article" date="2019" name="Int. J. Syst. Evol. Microbiol.">
        <title>The Global Catalogue of Microorganisms (GCM) 10K type strain sequencing project: providing services to taxonomists for standard genome sequencing and annotation.</title>
        <authorList>
            <consortium name="The Broad Institute Genomics Platform"/>
            <consortium name="The Broad Institute Genome Sequencing Center for Infectious Disease"/>
            <person name="Wu L."/>
            <person name="Ma J."/>
        </authorList>
    </citation>
    <scope>NUCLEOTIDE SEQUENCE [LARGE SCALE GENOMIC DNA]</scope>
    <source>
        <strain evidence="3">KCTC 52677</strain>
    </source>
</reference>
<dbReference type="Gene3D" id="2.40.50.90">
    <property type="match status" value="1"/>
</dbReference>
<protein>
    <recommendedName>
        <fullName evidence="4">Endonuclease YncB, thermonuclease family</fullName>
    </recommendedName>
</protein>